<reference evidence="1 2" key="1">
    <citation type="submission" date="2017-07" db="EMBL/GenBank/DDBJ databases">
        <title>Phylogenetic study on the rhizospheric bacterium Ochrobactrum sp. A44.</title>
        <authorList>
            <person name="Krzyzanowska D.M."/>
            <person name="Ossowicki A."/>
            <person name="Rajewska M."/>
            <person name="Maciag T."/>
            <person name="Kaczynski Z."/>
            <person name="Czerwicka M."/>
            <person name="Jafra S."/>
        </authorList>
    </citation>
    <scope>NUCLEOTIDE SEQUENCE [LARGE SCALE GENOMIC DNA]</scope>
    <source>
        <strain evidence="1 2">A44</strain>
        <plasmid evidence="1 2">unnamed1</plasmid>
    </source>
</reference>
<evidence type="ECO:0000313" key="2">
    <source>
        <dbReference type="Proteomes" id="UP000215256"/>
    </source>
</evidence>
<sequence length="41" mass="4446">MSLSGWGKIRVYAKVHFDATAFEPASSSGVEVWGFGHFGQT</sequence>
<name>A0A248UN61_9HYPH</name>
<proteinExistence type="predicted"/>
<keyword evidence="1" id="KW-0614">Plasmid</keyword>
<geneLocation type="plasmid" evidence="1 2">
    <name>unnamed1</name>
</geneLocation>
<organism evidence="1 2">
    <name type="scientific">Ochrobactrum quorumnocens</name>
    <dbReference type="NCBI Taxonomy" id="271865"/>
    <lineage>
        <taxon>Bacteria</taxon>
        <taxon>Pseudomonadati</taxon>
        <taxon>Pseudomonadota</taxon>
        <taxon>Alphaproteobacteria</taxon>
        <taxon>Hyphomicrobiales</taxon>
        <taxon>Brucellaceae</taxon>
        <taxon>Brucella/Ochrobactrum group</taxon>
        <taxon>Ochrobactrum</taxon>
    </lineage>
</organism>
<gene>
    <name evidence="1" type="ORF">CES85_3381</name>
</gene>
<accession>A0A248UN61</accession>
<protein>
    <submittedName>
        <fullName evidence="1">Uncharacterized protein</fullName>
    </submittedName>
</protein>
<dbReference type="Proteomes" id="UP000215256">
    <property type="component" value="Plasmid unnamed1"/>
</dbReference>
<evidence type="ECO:0000313" key="1">
    <source>
        <dbReference type="EMBL" id="ASV88287.1"/>
    </source>
</evidence>
<dbReference type="KEGG" id="och:CES85_3381"/>
<dbReference type="EMBL" id="CP022605">
    <property type="protein sequence ID" value="ASV88287.1"/>
    <property type="molecule type" value="Genomic_DNA"/>
</dbReference>
<dbReference type="AlphaFoldDB" id="A0A248UN61"/>